<dbReference type="SMART" id="SM01050">
    <property type="entry name" value="CactinC_cactus"/>
    <property type="match status" value="1"/>
</dbReference>
<dbReference type="Pfam" id="PF10312">
    <property type="entry name" value="Cactin_mid"/>
    <property type="match status" value="1"/>
</dbReference>
<comment type="similarity">
    <text evidence="1">Belongs to the CACTIN family.</text>
</comment>
<feature type="region of interest" description="Disordered" evidence="4">
    <location>
        <begin position="176"/>
        <end position="209"/>
    </location>
</feature>
<evidence type="ECO:0000313" key="8">
    <source>
        <dbReference type="Proteomes" id="UP000243876"/>
    </source>
</evidence>
<dbReference type="Pfam" id="PF09732">
    <property type="entry name" value="CactinC_cactus"/>
    <property type="match status" value="1"/>
</dbReference>
<gene>
    <name evidence="7" type="primary">SPOSA6832_00358</name>
</gene>
<dbReference type="PANTHER" id="PTHR21737:SF4">
    <property type="entry name" value="SPLICING FACTOR CACTIN"/>
    <property type="match status" value="1"/>
</dbReference>
<keyword evidence="3" id="KW-0175">Coiled coil</keyword>
<evidence type="ECO:0000259" key="6">
    <source>
        <dbReference type="Pfam" id="PF10312"/>
    </source>
</evidence>
<evidence type="ECO:0000259" key="5">
    <source>
        <dbReference type="Pfam" id="PF09732"/>
    </source>
</evidence>
<dbReference type="GO" id="GO:0005737">
    <property type="term" value="C:cytoplasm"/>
    <property type="evidence" value="ECO:0007669"/>
    <property type="project" value="TreeGrafter"/>
</dbReference>
<dbReference type="GO" id="GO:0045292">
    <property type="term" value="P:mRNA cis splicing, via spliceosome"/>
    <property type="evidence" value="ECO:0007669"/>
    <property type="project" value="TreeGrafter"/>
</dbReference>
<keyword evidence="8" id="KW-1185">Reference proteome</keyword>
<evidence type="ECO:0000256" key="3">
    <source>
        <dbReference type="SAM" id="Coils"/>
    </source>
</evidence>
<dbReference type="Proteomes" id="UP000243876">
    <property type="component" value="Unassembled WGS sequence"/>
</dbReference>
<evidence type="ECO:0000313" key="7">
    <source>
        <dbReference type="EMBL" id="CEQ38876.1"/>
    </source>
</evidence>
<dbReference type="OrthoDB" id="265955at2759"/>
<feature type="domain" description="Splicing factor Cactin C-terminal" evidence="5">
    <location>
        <begin position="588"/>
        <end position="712"/>
    </location>
</feature>
<feature type="region of interest" description="Disordered" evidence="4">
    <location>
        <begin position="1"/>
        <end position="134"/>
    </location>
</feature>
<proteinExistence type="inferred from homology"/>
<feature type="compositionally biased region" description="Basic and acidic residues" evidence="4">
    <location>
        <begin position="36"/>
        <end position="131"/>
    </location>
</feature>
<evidence type="ECO:0000256" key="2">
    <source>
        <dbReference type="ARBA" id="ARBA00034534"/>
    </source>
</evidence>
<dbReference type="PANTHER" id="PTHR21737">
    <property type="entry name" value="POLYGLUTAMINE BINDING PROTEIN 1/MARVEL MEMBRANE-ASSOCIATING DOMAIN CONTAINING 3"/>
    <property type="match status" value="1"/>
</dbReference>
<reference evidence="8" key="1">
    <citation type="submission" date="2015-02" db="EMBL/GenBank/DDBJ databases">
        <authorList>
            <person name="Gon?alves P."/>
        </authorList>
    </citation>
    <scope>NUCLEOTIDE SEQUENCE [LARGE SCALE GENOMIC DNA]</scope>
</reference>
<evidence type="ECO:0000256" key="1">
    <source>
        <dbReference type="ARBA" id="ARBA00006895"/>
    </source>
</evidence>
<dbReference type="InterPro" id="IPR018816">
    <property type="entry name" value="Cactin_central"/>
</dbReference>
<feature type="compositionally biased region" description="Basic and acidic residues" evidence="4">
    <location>
        <begin position="1"/>
        <end position="27"/>
    </location>
</feature>
<organism evidence="7 8">
    <name type="scientific">Sporidiobolus salmonicolor</name>
    <name type="common">Yeast-like fungus</name>
    <name type="synonym">Sporobolomyces salmonicolor</name>
    <dbReference type="NCBI Taxonomy" id="5005"/>
    <lineage>
        <taxon>Eukaryota</taxon>
        <taxon>Fungi</taxon>
        <taxon>Dikarya</taxon>
        <taxon>Basidiomycota</taxon>
        <taxon>Pucciniomycotina</taxon>
        <taxon>Microbotryomycetes</taxon>
        <taxon>Sporidiobolales</taxon>
        <taxon>Sporidiobolaceae</taxon>
        <taxon>Sporobolomyces</taxon>
    </lineage>
</organism>
<protein>
    <recommendedName>
        <fullName evidence="2">Splicing factor Cactin</fullName>
    </recommendedName>
</protein>
<name>A0A0D6EG46_SPOSA</name>
<dbReference type="AlphaFoldDB" id="A0A0D6EG46"/>
<dbReference type="EMBL" id="CENE01000001">
    <property type="protein sequence ID" value="CEQ38876.1"/>
    <property type="molecule type" value="Genomic_DNA"/>
</dbReference>
<dbReference type="InterPro" id="IPR019134">
    <property type="entry name" value="Cactin_C"/>
</dbReference>
<feature type="coiled-coil region" evidence="3">
    <location>
        <begin position="439"/>
        <end position="490"/>
    </location>
</feature>
<evidence type="ECO:0000256" key="4">
    <source>
        <dbReference type="SAM" id="MobiDB-lite"/>
    </source>
</evidence>
<dbReference type="GO" id="GO:0005681">
    <property type="term" value="C:spliceosomal complex"/>
    <property type="evidence" value="ECO:0007669"/>
    <property type="project" value="TreeGrafter"/>
</dbReference>
<accession>A0A0D6EG46</accession>
<feature type="domain" description="Splicing factor cactin central" evidence="6">
    <location>
        <begin position="229"/>
        <end position="434"/>
    </location>
</feature>
<sequence length="712" mass="83844">MSSYDRYDRDRDRNRRERSHDERDRHYSPSARRRSRSPDDHHRSSSRRDDDRDRSDRDRKRSRRDEDERDRDGDRDRDRDRDKRSSRRDRSGSRERGRSDKDKDRDRKKSHKPRETSAERAARKAERKAAKAADAALLLDEEGRQAAAEVSFYSAADNPFGDANLGDKFVWGKKREKERKMGLTAEEAARKDRQRQIESQQEIERLNQRRAAREEEAQLREQEAMRAARMAESAQMAAWIDREDDFHLEQAKKRAEIRVRERRAKPIDFLALNLKWSQPPLQPGDEGYDENEEDEGIGLEVDVEEPYAIFEHLTLEDAEELHEDIKMYLELEKVEANQEFWRSLLIVSSASLEALREERQMGISAYAAQSRANQTVKAEITRLLSGKSFDQLVQLQSQVQRKLSSGEAVDVDYWEGLLKELVVWKAKAKLRDMHEVVLNNRLEQLRKKQRDEALKYAQEVKSALQLPTAQDEEEEDVDDMEVEEEDAKKLDAEPWNDAWEPAVLKSIPEAYRNCQVIEADEDKRQLYAQRRSVVQARFVAKPRAGPSEDAPAVSKDEEIYQAAVGQGLDEEEELFNLEAEMSKQAYTWEDKYRPRKPRYFNKVHTGYEWNKYNQTHYDSDNPPPKIVQGYKFNIFYPDLIDKTKAPQYRIIKSKENPDICTLLFTSGPPYEDLAFTIVNKQWEHSHKRGFRSSFDRGVLQLHFSFRRTFYRK</sequence>